<keyword evidence="14" id="KW-1185">Reference proteome</keyword>
<feature type="region of interest" description="Disordered" evidence="10">
    <location>
        <begin position="462"/>
        <end position="539"/>
    </location>
</feature>
<dbReference type="Pfam" id="PF01636">
    <property type="entry name" value="APH"/>
    <property type="match status" value="1"/>
</dbReference>
<dbReference type="PANTHER" id="PTHR10655">
    <property type="entry name" value="LYSOPHOSPHOLIPASE-RELATED"/>
    <property type="match status" value="1"/>
</dbReference>
<dbReference type="GO" id="GO:0008474">
    <property type="term" value="F:palmitoyl-(protein) hydrolase activity"/>
    <property type="evidence" value="ECO:0007669"/>
    <property type="project" value="UniProtKB-EC"/>
</dbReference>
<dbReference type="SUPFAM" id="SSF56112">
    <property type="entry name" value="Protein kinase-like (PK-like)"/>
    <property type="match status" value="1"/>
</dbReference>
<keyword evidence="4" id="KW-0719">Serine esterase</keyword>
<dbReference type="GO" id="GO:0006631">
    <property type="term" value="P:fatty acid metabolic process"/>
    <property type="evidence" value="ECO:0007669"/>
    <property type="project" value="UniProtKB-KW"/>
</dbReference>
<organism evidence="13 14">
    <name type="scientific">Penicillium olsonii</name>
    <dbReference type="NCBI Taxonomy" id="99116"/>
    <lineage>
        <taxon>Eukaryota</taxon>
        <taxon>Fungi</taxon>
        <taxon>Dikarya</taxon>
        <taxon>Ascomycota</taxon>
        <taxon>Pezizomycotina</taxon>
        <taxon>Eurotiomycetes</taxon>
        <taxon>Eurotiomycetidae</taxon>
        <taxon>Eurotiales</taxon>
        <taxon>Aspergillaceae</taxon>
        <taxon>Penicillium</taxon>
    </lineage>
</organism>
<evidence type="ECO:0000256" key="10">
    <source>
        <dbReference type="SAM" id="MobiDB-lite"/>
    </source>
</evidence>
<dbReference type="GO" id="GO:0072330">
    <property type="term" value="P:monocarboxylic acid biosynthetic process"/>
    <property type="evidence" value="ECO:0007669"/>
    <property type="project" value="UniProtKB-ARBA"/>
</dbReference>
<evidence type="ECO:0000256" key="6">
    <source>
        <dbReference type="ARBA" id="ARBA00022832"/>
    </source>
</evidence>
<protein>
    <recommendedName>
        <fullName evidence="3">Acyl-protein thioesterase 1</fullName>
        <ecNumber evidence="2">3.1.2.22</ecNumber>
    </recommendedName>
    <alternativeName>
        <fullName evidence="8">Palmitoyl-protein hydrolase</fullName>
    </alternativeName>
</protein>
<feature type="compositionally biased region" description="Acidic residues" evidence="10">
    <location>
        <begin position="481"/>
        <end position="536"/>
    </location>
</feature>
<gene>
    <name evidence="13" type="ORF">POLS_LOCUS7688</name>
</gene>
<evidence type="ECO:0000256" key="2">
    <source>
        <dbReference type="ARBA" id="ARBA00012423"/>
    </source>
</evidence>
<dbReference type="InterPro" id="IPR003140">
    <property type="entry name" value="PLipase/COase/thioEstase"/>
</dbReference>
<dbReference type="CDD" id="cd05120">
    <property type="entry name" value="APH_ChoK_like"/>
    <property type="match status" value="1"/>
</dbReference>
<dbReference type="Proteomes" id="UP001153618">
    <property type="component" value="Unassembled WGS sequence"/>
</dbReference>
<evidence type="ECO:0000256" key="7">
    <source>
        <dbReference type="ARBA" id="ARBA00029392"/>
    </source>
</evidence>
<accession>A0A9W4N0N8</accession>
<name>A0A9W4N0N8_PENOL</name>
<feature type="domain" description="Phospholipase/carboxylesterase/thioesterase" evidence="12">
    <location>
        <begin position="293"/>
        <end position="451"/>
    </location>
</feature>
<keyword evidence="6" id="KW-0443">Lipid metabolism</keyword>
<dbReference type="Gene3D" id="3.30.200.150">
    <property type="match status" value="1"/>
</dbReference>
<dbReference type="SUPFAM" id="SSF53474">
    <property type="entry name" value="alpha/beta-Hydrolases"/>
    <property type="match status" value="1"/>
</dbReference>
<evidence type="ECO:0000313" key="14">
    <source>
        <dbReference type="Proteomes" id="UP001153618"/>
    </source>
</evidence>
<keyword evidence="5" id="KW-0378">Hydrolase</keyword>
<evidence type="ECO:0000256" key="8">
    <source>
        <dbReference type="ARBA" id="ARBA00031195"/>
    </source>
</evidence>
<feature type="domain" description="Aminoglycoside phosphotransferase" evidence="11">
    <location>
        <begin position="21"/>
        <end position="232"/>
    </location>
</feature>
<evidence type="ECO:0000313" key="13">
    <source>
        <dbReference type="EMBL" id="CAG8206334.1"/>
    </source>
</evidence>
<dbReference type="AlphaFoldDB" id="A0A9W4N0N8"/>
<dbReference type="InterPro" id="IPR029058">
    <property type="entry name" value="AB_hydrolase_fold"/>
</dbReference>
<dbReference type="Gene3D" id="3.40.50.1820">
    <property type="entry name" value="alpha/beta hydrolase"/>
    <property type="match status" value="1"/>
</dbReference>
<comment type="catalytic activity">
    <reaction evidence="9">
        <text>S-hexadecanoyl-L-cysteinyl-[protein] + H2O = L-cysteinyl-[protein] + hexadecanoate + H(+)</text>
        <dbReference type="Rhea" id="RHEA:19233"/>
        <dbReference type="Rhea" id="RHEA-COMP:10131"/>
        <dbReference type="Rhea" id="RHEA-COMP:11032"/>
        <dbReference type="ChEBI" id="CHEBI:7896"/>
        <dbReference type="ChEBI" id="CHEBI:15377"/>
        <dbReference type="ChEBI" id="CHEBI:15378"/>
        <dbReference type="ChEBI" id="CHEBI:29950"/>
        <dbReference type="ChEBI" id="CHEBI:74151"/>
        <dbReference type="EC" id="3.1.2.22"/>
    </reaction>
</comment>
<keyword evidence="6" id="KW-0276">Fatty acid metabolism</keyword>
<reference evidence="13" key="1">
    <citation type="submission" date="2021-07" db="EMBL/GenBank/DDBJ databases">
        <authorList>
            <person name="Branca A.L. A."/>
        </authorList>
    </citation>
    <scope>NUCLEOTIDE SEQUENCE</scope>
</reference>
<dbReference type="EMBL" id="CAJVOS010000049">
    <property type="protein sequence ID" value="CAG8206334.1"/>
    <property type="molecule type" value="Genomic_DNA"/>
</dbReference>
<dbReference type="EC" id="3.1.2.22" evidence="2"/>
<dbReference type="Gene3D" id="3.90.1200.10">
    <property type="match status" value="1"/>
</dbReference>
<dbReference type="InterPro" id="IPR002575">
    <property type="entry name" value="Aminoglycoside_PTrfase"/>
</dbReference>
<feature type="domain" description="Phospholipase/carboxylesterase/thioesterase" evidence="12">
    <location>
        <begin position="570"/>
        <end position="637"/>
    </location>
</feature>
<comment type="similarity">
    <text evidence="1">Belongs to the AB hydrolase superfamily. AB hydrolase 2 family.</text>
</comment>
<dbReference type="GO" id="GO:0005737">
    <property type="term" value="C:cytoplasm"/>
    <property type="evidence" value="ECO:0007669"/>
    <property type="project" value="TreeGrafter"/>
</dbReference>
<evidence type="ECO:0000256" key="3">
    <source>
        <dbReference type="ARBA" id="ARBA00014923"/>
    </source>
</evidence>
<dbReference type="Pfam" id="PF02230">
    <property type="entry name" value="Abhydrolase_2"/>
    <property type="match status" value="2"/>
</dbReference>
<dbReference type="InterPro" id="IPR011009">
    <property type="entry name" value="Kinase-like_dom_sf"/>
</dbReference>
<dbReference type="OrthoDB" id="8300194at2759"/>
<dbReference type="InterPro" id="IPR050565">
    <property type="entry name" value="LYPA1-2/EST-like"/>
</dbReference>
<evidence type="ECO:0000256" key="1">
    <source>
        <dbReference type="ARBA" id="ARBA00006499"/>
    </source>
</evidence>
<comment type="function">
    <text evidence="7">Hydrolyzes fatty acids from S-acylated cysteine residues in proteins with a strong preference for palmitoylated G-alpha proteins over other acyl substrates. Mediates the deacylation of G-alpha proteins such as GPA1 in vivo, but has weak or no activity toward palmitoylated Ras proteins. Has weak lysophospholipase activity in vitro; however such activity may not exist in vivo.</text>
</comment>
<dbReference type="GO" id="GO:0052689">
    <property type="term" value="F:carboxylic ester hydrolase activity"/>
    <property type="evidence" value="ECO:0007669"/>
    <property type="project" value="UniProtKB-KW"/>
</dbReference>
<evidence type="ECO:0000256" key="4">
    <source>
        <dbReference type="ARBA" id="ARBA00022487"/>
    </source>
</evidence>
<comment type="caution">
    <text evidence="13">The sequence shown here is derived from an EMBL/GenBank/DDBJ whole genome shotgun (WGS) entry which is preliminary data.</text>
</comment>
<sequence>MDRRISPSDLTRARLVPDATRNVFRVDKNTVVKVCDPNRLAEAEALRFVRTNASLPVPELYSAYVDESIGRGMIVMEYIEGEVLRDVIDDMGLERRQKIISQLQAYMSEVRSVKGDFTGSVDGSPCEDPVFCADQGAFGPNKTETEFNDGLIRAMEIPGENPGVTHVSKLIRAMSYHEIVLTHADFSPRNIIIRGDQIVGILDWEMAGFYPAYWEYIKALYHPNWQSRWIEDGLISSAGYFYQVCFRSFKVTRYHGRVCIPFLVFFFHLCAPSQFQAPQEPKMPRKGYPAPLVVQPLGAEHTHTIIALHGRGSNAERFGLELLASADLKTRLPTVKFVFPTASKRRSTILKKIPINQWYDNYSLENPGERTDLQIDGLNETAEFIRGLIDAEAQLLNDQKAKNIILLGLSQGCAAAIFALLGGWADSSRETPVGAFVGMSGWLPFEEELRQILQCDEKLVSVEDGHQKPQSRGLEQPVSDNSDDSDDGVDTDSDSFDEGAEADVYSDGDSDEEDPFTQETRQDDDFDPFEEEEEKDETPLSIKAINHIRDILELPLIAIDEQLSPENQSSVELSHISTPVFVGHGAEDPKVSSALGKGMSNLLSAGLGMNVTWREYKGLGHWYRVEDELEDILTFLQREVGLKARPLSSIDK</sequence>
<dbReference type="PANTHER" id="PTHR10655:SF17">
    <property type="entry name" value="LYSOPHOSPHOLIPASE-LIKE PROTEIN 1"/>
    <property type="match status" value="1"/>
</dbReference>
<evidence type="ECO:0000259" key="11">
    <source>
        <dbReference type="Pfam" id="PF01636"/>
    </source>
</evidence>
<evidence type="ECO:0000256" key="5">
    <source>
        <dbReference type="ARBA" id="ARBA00022801"/>
    </source>
</evidence>
<evidence type="ECO:0000259" key="12">
    <source>
        <dbReference type="Pfam" id="PF02230"/>
    </source>
</evidence>
<dbReference type="GO" id="GO:0017000">
    <property type="term" value="P:antibiotic biosynthetic process"/>
    <property type="evidence" value="ECO:0007669"/>
    <property type="project" value="UniProtKB-ARBA"/>
</dbReference>
<evidence type="ECO:0000256" key="9">
    <source>
        <dbReference type="ARBA" id="ARBA00047337"/>
    </source>
</evidence>
<proteinExistence type="inferred from homology"/>